<dbReference type="EMBL" id="VFPS01000002">
    <property type="protein sequence ID" value="TQM98946.1"/>
    <property type="molecule type" value="Genomic_DNA"/>
</dbReference>
<evidence type="ECO:0000313" key="2">
    <source>
        <dbReference type="EMBL" id="TQM98946.1"/>
    </source>
</evidence>
<proteinExistence type="predicted"/>
<feature type="transmembrane region" description="Helical" evidence="1">
    <location>
        <begin position="40"/>
        <end position="62"/>
    </location>
</feature>
<name>A0A4Y3UP37_9MICO</name>
<reference evidence="2 3" key="1">
    <citation type="submission" date="2019-06" db="EMBL/GenBank/DDBJ databases">
        <title>Sequencing the genomes of 1000 actinobacteria strains.</title>
        <authorList>
            <person name="Klenk H.-P."/>
        </authorList>
    </citation>
    <scope>NUCLEOTIDE SEQUENCE [LARGE SCALE GENOMIC DNA]</scope>
    <source>
        <strain evidence="2 3">DSM 20427</strain>
    </source>
</reference>
<evidence type="ECO:0000313" key="3">
    <source>
        <dbReference type="Proteomes" id="UP000319804"/>
    </source>
</evidence>
<evidence type="ECO:0008006" key="4">
    <source>
        <dbReference type="Google" id="ProtNLM"/>
    </source>
</evidence>
<dbReference type="Proteomes" id="UP000319804">
    <property type="component" value="Unassembled WGS sequence"/>
</dbReference>
<keyword evidence="3" id="KW-1185">Reference proteome</keyword>
<gene>
    <name evidence="2" type="ORF">FHX68_1667</name>
</gene>
<sequence length="132" mass="13032">MPITPVERVAAALLALEGLALLMVAGWEVVALVGGDTDDVGSSIALIVLTVVGAAAVVAFAVGVARGQSWGRSGGIVTQLLVLAVALGALTGPAPSAGFATVLAVPAIVGLIVLFAAARRAGARRRTDAPDR</sequence>
<keyword evidence="1" id="KW-0472">Membrane</keyword>
<accession>A0A4Y3UP37</accession>
<dbReference type="AlphaFoldDB" id="A0A4Y3UP37"/>
<comment type="caution">
    <text evidence="2">The sequence shown here is derived from an EMBL/GenBank/DDBJ whole genome shotgun (WGS) entry which is preliminary data.</text>
</comment>
<feature type="transmembrane region" description="Helical" evidence="1">
    <location>
        <begin position="12"/>
        <end position="34"/>
    </location>
</feature>
<keyword evidence="1" id="KW-0812">Transmembrane</keyword>
<dbReference type="RefSeq" id="WP_141379921.1">
    <property type="nucleotide sequence ID" value="NZ_BJNA01000012.1"/>
</dbReference>
<organism evidence="2 3">
    <name type="scientific">Microbacterium lacticum</name>
    <dbReference type="NCBI Taxonomy" id="33885"/>
    <lineage>
        <taxon>Bacteria</taxon>
        <taxon>Bacillati</taxon>
        <taxon>Actinomycetota</taxon>
        <taxon>Actinomycetes</taxon>
        <taxon>Micrococcales</taxon>
        <taxon>Microbacteriaceae</taxon>
        <taxon>Microbacterium</taxon>
    </lineage>
</organism>
<feature type="transmembrane region" description="Helical" evidence="1">
    <location>
        <begin position="74"/>
        <end position="91"/>
    </location>
</feature>
<keyword evidence="1" id="KW-1133">Transmembrane helix</keyword>
<protein>
    <recommendedName>
        <fullName evidence="4">Histidine kinase</fullName>
    </recommendedName>
</protein>
<feature type="transmembrane region" description="Helical" evidence="1">
    <location>
        <begin position="97"/>
        <end position="118"/>
    </location>
</feature>
<evidence type="ECO:0000256" key="1">
    <source>
        <dbReference type="SAM" id="Phobius"/>
    </source>
</evidence>